<organism evidence="2 3">
    <name type="scientific">Sulfitobacter guttiformis</name>
    <dbReference type="NCBI Taxonomy" id="74349"/>
    <lineage>
        <taxon>Bacteria</taxon>
        <taxon>Pseudomonadati</taxon>
        <taxon>Pseudomonadota</taxon>
        <taxon>Alphaproteobacteria</taxon>
        <taxon>Rhodobacterales</taxon>
        <taxon>Roseobacteraceae</taxon>
        <taxon>Sulfitobacter</taxon>
    </lineage>
</organism>
<evidence type="ECO:0000313" key="2">
    <source>
        <dbReference type="EMBL" id="RKE95687.1"/>
    </source>
</evidence>
<dbReference type="Proteomes" id="UP000284407">
    <property type="component" value="Unassembled WGS sequence"/>
</dbReference>
<gene>
    <name evidence="2" type="ORF">C8N30_0224</name>
</gene>
<dbReference type="STRING" id="1443111.Z949_2182"/>
<sequence>MKLIGSTFALISLFALVACDERTGSSVSGQAVASAAPAKQAGQLCALSAAQCKSFSTREAALLPVLNKTPTERSAIDDTTVQLVLDTFVSSQAVADKSCTPVTGSLERKAQLVSKSGQIAVLMGRGSDVCTLIRSN</sequence>
<comment type="caution">
    <text evidence="2">The sequence shown here is derived from an EMBL/GenBank/DDBJ whole genome shotgun (WGS) entry which is preliminary data.</text>
</comment>
<keyword evidence="3" id="KW-1185">Reference proteome</keyword>
<feature type="chain" id="PRO_5019371260" description="Lipoprotein" evidence="1">
    <location>
        <begin position="18"/>
        <end position="136"/>
    </location>
</feature>
<dbReference type="EMBL" id="RAQK01000001">
    <property type="protein sequence ID" value="RKE95687.1"/>
    <property type="molecule type" value="Genomic_DNA"/>
</dbReference>
<dbReference type="AlphaFoldDB" id="A0A420DNC8"/>
<reference evidence="2 3" key="1">
    <citation type="submission" date="2018-09" db="EMBL/GenBank/DDBJ databases">
        <title>Genomic Encyclopedia of Archaeal and Bacterial Type Strains, Phase II (KMG-II): from individual species to whole genera.</title>
        <authorList>
            <person name="Goeker M."/>
        </authorList>
    </citation>
    <scope>NUCLEOTIDE SEQUENCE [LARGE SCALE GENOMIC DNA]</scope>
    <source>
        <strain evidence="2 3">DSM 11458</strain>
    </source>
</reference>
<proteinExistence type="predicted"/>
<dbReference type="PROSITE" id="PS51257">
    <property type="entry name" value="PROKAR_LIPOPROTEIN"/>
    <property type="match status" value="1"/>
</dbReference>
<protein>
    <recommendedName>
        <fullName evidence="4">Lipoprotein</fullName>
    </recommendedName>
</protein>
<evidence type="ECO:0008006" key="4">
    <source>
        <dbReference type="Google" id="ProtNLM"/>
    </source>
</evidence>
<keyword evidence="1" id="KW-0732">Signal</keyword>
<dbReference type="RefSeq" id="WP_025062645.1">
    <property type="nucleotide sequence ID" value="NZ_RAQK01000001.1"/>
</dbReference>
<feature type="signal peptide" evidence="1">
    <location>
        <begin position="1"/>
        <end position="17"/>
    </location>
</feature>
<evidence type="ECO:0000313" key="3">
    <source>
        <dbReference type="Proteomes" id="UP000284407"/>
    </source>
</evidence>
<accession>A0A420DNC8</accession>
<evidence type="ECO:0000256" key="1">
    <source>
        <dbReference type="SAM" id="SignalP"/>
    </source>
</evidence>
<name>A0A420DNC8_9RHOB</name>